<evidence type="ECO:0008006" key="4">
    <source>
        <dbReference type="Google" id="ProtNLM"/>
    </source>
</evidence>
<keyword evidence="3" id="KW-1185">Reference proteome</keyword>
<evidence type="ECO:0000313" key="2">
    <source>
        <dbReference type="EMBL" id="GLI95840.1"/>
    </source>
</evidence>
<protein>
    <recommendedName>
        <fullName evidence="4">ATP synthase subunit I</fullName>
    </recommendedName>
</protein>
<keyword evidence="1" id="KW-0812">Transmembrane</keyword>
<gene>
    <name evidence="2" type="ORF">LMG27198_48320</name>
</gene>
<organism evidence="2 3">
    <name type="scientific">Methylocystis echinoides</name>
    <dbReference type="NCBI Taxonomy" id="29468"/>
    <lineage>
        <taxon>Bacteria</taxon>
        <taxon>Pseudomonadati</taxon>
        <taxon>Pseudomonadota</taxon>
        <taxon>Alphaproteobacteria</taxon>
        <taxon>Hyphomicrobiales</taxon>
        <taxon>Methylocystaceae</taxon>
        <taxon>Methylocystis</taxon>
    </lineage>
</organism>
<feature type="transmembrane region" description="Helical" evidence="1">
    <location>
        <begin position="61"/>
        <end position="82"/>
    </location>
</feature>
<proteinExistence type="predicted"/>
<evidence type="ECO:0000256" key="1">
    <source>
        <dbReference type="SAM" id="Phobius"/>
    </source>
</evidence>
<dbReference type="Pfam" id="PF12966">
    <property type="entry name" value="AtpR"/>
    <property type="match status" value="1"/>
</dbReference>
<evidence type="ECO:0000313" key="3">
    <source>
        <dbReference type="Proteomes" id="UP001144323"/>
    </source>
</evidence>
<name>A0A9W6LUI4_9HYPH</name>
<dbReference type="Proteomes" id="UP001144323">
    <property type="component" value="Unassembled WGS sequence"/>
</dbReference>
<sequence length="93" mass="9734">MTLELVSIALPAAAAALSGFVFGLAYFAAMRATVAHIAAGSGWMVPSTLTAARIIGVTTLLFFMARMGAMPLLATFIGLLIARQLALRHQRDG</sequence>
<keyword evidence="1" id="KW-1133">Transmembrane helix</keyword>
<feature type="transmembrane region" description="Helical" evidence="1">
    <location>
        <begin position="34"/>
        <end position="55"/>
    </location>
</feature>
<accession>A0A9W6LUI4</accession>
<dbReference type="EMBL" id="BSEC01000005">
    <property type="protein sequence ID" value="GLI95840.1"/>
    <property type="molecule type" value="Genomic_DNA"/>
</dbReference>
<feature type="transmembrane region" description="Helical" evidence="1">
    <location>
        <begin position="6"/>
        <end position="27"/>
    </location>
</feature>
<dbReference type="AlphaFoldDB" id="A0A9W6LUI4"/>
<keyword evidence="1" id="KW-0472">Membrane</keyword>
<reference evidence="2" key="1">
    <citation type="journal article" date="2023" name="Int. J. Syst. Evol. Microbiol.">
        <title>Methylocystis iwaonis sp. nov., a type II methane-oxidizing bacterium from surface soil of a rice paddy field in Japan, and emended description of the genus Methylocystis (ex Whittenbury et al. 1970) Bowman et al. 1993.</title>
        <authorList>
            <person name="Kaise H."/>
            <person name="Sawadogo J.B."/>
            <person name="Alam M.S."/>
            <person name="Ueno C."/>
            <person name="Dianou D."/>
            <person name="Shinjo R."/>
            <person name="Asakawa S."/>
        </authorList>
    </citation>
    <scope>NUCLEOTIDE SEQUENCE</scope>
    <source>
        <strain evidence="2">LMG27198</strain>
    </source>
</reference>
<comment type="caution">
    <text evidence="2">The sequence shown here is derived from an EMBL/GenBank/DDBJ whole genome shotgun (WGS) entry which is preliminary data.</text>
</comment>
<dbReference type="InterPro" id="IPR017581">
    <property type="entry name" value="AtpR-like"/>
</dbReference>
<dbReference type="RefSeq" id="WP_281806884.1">
    <property type="nucleotide sequence ID" value="NZ_BSEC01000005.1"/>
</dbReference>